<keyword evidence="7" id="KW-0254">Endocytosis</keyword>
<organism evidence="15">
    <name type="scientific">Bracon brevicornis</name>
    <dbReference type="NCBI Taxonomy" id="1563983"/>
    <lineage>
        <taxon>Eukaryota</taxon>
        <taxon>Metazoa</taxon>
        <taxon>Ecdysozoa</taxon>
        <taxon>Arthropoda</taxon>
        <taxon>Hexapoda</taxon>
        <taxon>Insecta</taxon>
        <taxon>Pterygota</taxon>
        <taxon>Neoptera</taxon>
        <taxon>Endopterygota</taxon>
        <taxon>Hymenoptera</taxon>
        <taxon>Apocrita</taxon>
        <taxon>Ichneumonoidea</taxon>
        <taxon>Braconidae</taxon>
        <taxon>Braconinae</taxon>
        <taxon>Bracon</taxon>
    </lineage>
</organism>
<feature type="compositionally biased region" description="Polar residues" evidence="13">
    <location>
        <begin position="682"/>
        <end position="691"/>
    </location>
</feature>
<dbReference type="GO" id="GO:0051959">
    <property type="term" value="F:dynein light intermediate chain binding"/>
    <property type="evidence" value="ECO:0007669"/>
    <property type="project" value="TreeGrafter"/>
</dbReference>
<keyword evidence="8" id="KW-0493">Microtubule</keyword>
<dbReference type="Pfam" id="PF05622">
    <property type="entry name" value="HOOK"/>
    <property type="match status" value="1"/>
</dbReference>
<evidence type="ECO:0000256" key="12">
    <source>
        <dbReference type="SAM" id="Coils"/>
    </source>
</evidence>
<evidence type="ECO:0000256" key="13">
    <source>
        <dbReference type="SAM" id="MobiDB-lite"/>
    </source>
</evidence>
<dbReference type="PANTHER" id="PTHR18947">
    <property type="entry name" value="HOOK PROTEINS"/>
    <property type="match status" value="1"/>
</dbReference>
<keyword evidence="9" id="KW-0967">Endosome</keyword>
<accession>A0A6V7K1W2</accession>
<dbReference type="GO" id="GO:0006897">
    <property type="term" value="P:endocytosis"/>
    <property type="evidence" value="ECO:0007669"/>
    <property type="project" value="UniProtKB-KW"/>
</dbReference>
<dbReference type="GO" id="GO:0031122">
    <property type="term" value="P:cytoplasmic microtubule organization"/>
    <property type="evidence" value="ECO:0007669"/>
    <property type="project" value="InterPro"/>
</dbReference>
<evidence type="ECO:0000256" key="10">
    <source>
        <dbReference type="ARBA" id="ARBA00023054"/>
    </source>
</evidence>
<dbReference type="InterPro" id="IPR036872">
    <property type="entry name" value="CH_dom_sf"/>
</dbReference>
<dbReference type="GO" id="GO:0005813">
    <property type="term" value="C:centrosome"/>
    <property type="evidence" value="ECO:0007669"/>
    <property type="project" value="TreeGrafter"/>
</dbReference>
<comment type="similarity">
    <text evidence="3">Belongs to the hook family.</text>
</comment>
<sequence>MGDQHLENLRKWLNTFELEAAHNSPKDISDGVALAEALSQIAPEWFTSAWRAKIKSDVGTNWRLRVSNLKKIVEAVMEYYSECLNQPLSGYVKPDAWKIGEHCDTNELRRLLQLVLGCAVNCNDKQKYITKIMGMEESVQQAVMQSIQELEGSMSGPRLSLGPNLNFESLDVADGNQQRLIAELQMAVDLKDQLGQRCHELDQQLSILQEERAALIAENKKLQEKIEEFENPDNAISSLQFSGYRKKIETLKDEMFKLETSRDDYRVKVELLEKEVFELHSKQEELQKVADESRQLRDEIDALKETADKVNKYEQTIASYKKKMEDLGDLRRQMRMLEEKNLEYMQSKIEYDEEMRRASMIRNHLELCKQQLAECQYKLDDQTNKCDKLEFDTKKLEAKLSSVQRERDRLIIERDALKETNEELKCTQLQIAENSATPTMVHAISNTELIPPEIKERLLVLEHENKMLKLEQSGNDEKLPTVQALLEDSETRLNALRAQNRQANQKIMELENKIEEFTEQQSTGDNKVDNVALQTEILQLQNQVKQSLAERERFTLQCEEKDAALEMLKQKVNVLQENLTRKEDENAALEERYKKYIEKAKSVIRTLDPKLSNSPGEIMLLRNQITEKRKNIDDLERSMRESKLLREMEEKLMVSAFYNLGFACQRDSVDQRLATLGTSQGNSFLARQRQPSARRPIHPTYNSK</sequence>
<dbReference type="Gene3D" id="1.10.287.1490">
    <property type="match status" value="2"/>
</dbReference>
<dbReference type="GO" id="GO:0030705">
    <property type="term" value="P:cytoskeleton-dependent intracellular transport"/>
    <property type="evidence" value="ECO:0007669"/>
    <property type="project" value="InterPro"/>
</dbReference>
<feature type="region of interest" description="Disordered" evidence="13">
    <location>
        <begin position="682"/>
        <end position="704"/>
    </location>
</feature>
<comment type="subunit">
    <text evidence="4">Homodimer. Interacts with microtubules via its N-terminus.</text>
</comment>
<feature type="coiled-coil region" evidence="12">
    <location>
        <begin position="191"/>
        <end position="347"/>
    </location>
</feature>
<proteinExistence type="inferred from homology"/>
<evidence type="ECO:0000259" key="14">
    <source>
        <dbReference type="PROSITE" id="PS50021"/>
    </source>
</evidence>
<gene>
    <name evidence="15" type="ORF">BBRV_LOCUS68049</name>
</gene>
<evidence type="ECO:0000256" key="4">
    <source>
        <dbReference type="ARBA" id="ARBA00011241"/>
    </source>
</evidence>
<dbReference type="PANTHER" id="PTHR18947:SF39">
    <property type="entry name" value="PROTEIN HOOK"/>
    <property type="match status" value="1"/>
</dbReference>
<feature type="coiled-coil region" evidence="12">
    <location>
        <begin position="379"/>
        <end position="427"/>
    </location>
</feature>
<dbReference type="InterPro" id="IPR001715">
    <property type="entry name" value="CH_dom"/>
</dbReference>
<dbReference type="PROSITE" id="PS50021">
    <property type="entry name" value="CH"/>
    <property type="match status" value="1"/>
</dbReference>
<dbReference type="GO" id="GO:0005768">
    <property type="term" value="C:endosome"/>
    <property type="evidence" value="ECO:0007669"/>
    <property type="project" value="UniProtKB-SubCell"/>
</dbReference>
<evidence type="ECO:0000256" key="3">
    <source>
        <dbReference type="ARBA" id="ARBA00006946"/>
    </source>
</evidence>
<evidence type="ECO:0000256" key="2">
    <source>
        <dbReference type="ARBA" id="ARBA00004245"/>
    </source>
</evidence>
<evidence type="ECO:0000256" key="9">
    <source>
        <dbReference type="ARBA" id="ARBA00022753"/>
    </source>
</evidence>
<evidence type="ECO:0000256" key="6">
    <source>
        <dbReference type="ARBA" id="ARBA00022490"/>
    </source>
</evidence>
<keyword evidence="10 12" id="KW-0175">Coiled coil</keyword>
<name>A0A6V7K1W2_9HYME</name>
<evidence type="ECO:0000256" key="7">
    <source>
        <dbReference type="ARBA" id="ARBA00022583"/>
    </source>
</evidence>
<evidence type="ECO:0000313" key="15">
    <source>
        <dbReference type="EMBL" id="CAD1558377.1"/>
    </source>
</evidence>
<dbReference type="InterPro" id="IPR008636">
    <property type="entry name" value="Hook_C"/>
</dbReference>
<evidence type="ECO:0000256" key="5">
    <source>
        <dbReference type="ARBA" id="ARBA00018971"/>
    </source>
</evidence>
<dbReference type="AlphaFoldDB" id="A0A6V7K1W2"/>
<dbReference type="Gene3D" id="1.10.418.10">
    <property type="entry name" value="Calponin-like domain"/>
    <property type="match status" value="1"/>
</dbReference>
<evidence type="ECO:0000256" key="1">
    <source>
        <dbReference type="ARBA" id="ARBA00004177"/>
    </source>
</evidence>
<reference evidence="15" key="1">
    <citation type="submission" date="2020-07" db="EMBL/GenBank/DDBJ databases">
        <authorList>
            <person name="Ferguson B K."/>
        </authorList>
    </citation>
    <scope>NUCLEOTIDE SEQUENCE</scope>
    <source>
        <strain evidence="15">L06</strain>
    </source>
</reference>
<feature type="domain" description="Calponin-homology (CH)" evidence="14">
    <location>
        <begin position="3"/>
        <end position="119"/>
    </location>
</feature>
<protein>
    <recommendedName>
        <fullName evidence="5">Protein hook</fullName>
    </recommendedName>
</protein>
<dbReference type="InterPro" id="IPR043936">
    <property type="entry name" value="HOOK_N"/>
</dbReference>
<dbReference type="GO" id="GO:0005874">
    <property type="term" value="C:microtubule"/>
    <property type="evidence" value="ECO:0007669"/>
    <property type="project" value="UniProtKB-KW"/>
</dbReference>
<dbReference type="SUPFAM" id="SSF116907">
    <property type="entry name" value="Hook domain"/>
    <property type="match status" value="1"/>
</dbReference>
<dbReference type="EMBL" id="CADCXW020000021">
    <property type="protein sequence ID" value="CAD1558377.1"/>
    <property type="molecule type" value="Genomic_DNA"/>
</dbReference>
<dbReference type="FunFam" id="1.10.418.10:FF:000024">
    <property type="entry name" value="Hook homolog 3 (Drosophila)"/>
    <property type="match status" value="1"/>
</dbReference>
<dbReference type="GO" id="GO:0008017">
    <property type="term" value="F:microtubule binding"/>
    <property type="evidence" value="ECO:0007669"/>
    <property type="project" value="InterPro"/>
</dbReference>
<comment type="subcellular location">
    <subcellularLocation>
        <location evidence="2">Cytoplasm</location>
        <location evidence="2">Cytoskeleton</location>
    </subcellularLocation>
    <subcellularLocation>
        <location evidence="1">Endosome</location>
    </subcellularLocation>
</comment>
<dbReference type="CDD" id="cd22222">
    <property type="entry name" value="HkD_Hook"/>
    <property type="match status" value="1"/>
</dbReference>
<keyword evidence="11" id="KW-0206">Cytoskeleton</keyword>
<evidence type="ECO:0000256" key="11">
    <source>
        <dbReference type="ARBA" id="ARBA00023212"/>
    </source>
</evidence>
<keyword evidence="6" id="KW-0963">Cytoplasm</keyword>
<feature type="coiled-coil region" evidence="12">
    <location>
        <begin position="486"/>
        <end position="645"/>
    </location>
</feature>
<dbReference type="Pfam" id="PF19047">
    <property type="entry name" value="HOOK_N"/>
    <property type="match status" value="1"/>
</dbReference>
<evidence type="ECO:0000256" key="8">
    <source>
        <dbReference type="ARBA" id="ARBA00022701"/>
    </source>
</evidence>